<keyword evidence="2" id="KW-0378">Hydrolase</keyword>
<evidence type="ECO:0000259" key="3">
    <source>
        <dbReference type="Pfam" id="PF00557"/>
    </source>
</evidence>
<dbReference type="InterPro" id="IPR050659">
    <property type="entry name" value="Peptidase_M24B"/>
</dbReference>
<dbReference type="SUPFAM" id="SSF53092">
    <property type="entry name" value="Creatinase/prolidase N-terminal domain"/>
    <property type="match status" value="1"/>
</dbReference>
<dbReference type="Gene3D" id="3.90.230.10">
    <property type="entry name" value="Creatinase/methionine aminopeptidase superfamily"/>
    <property type="match status" value="1"/>
</dbReference>
<gene>
    <name evidence="5" type="ORF">UFOPK1826_00674</name>
</gene>
<dbReference type="CDD" id="cd01092">
    <property type="entry name" value="APP-like"/>
    <property type="match status" value="1"/>
</dbReference>
<feature type="domain" description="Creatinase N-terminal" evidence="4">
    <location>
        <begin position="25"/>
        <end position="143"/>
    </location>
</feature>
<dbReference type="PANTHER" id="PTHR46112">
    <property type="entry name" value="AMINOPEPTIDASE"/>
    <property type="match status" value="1"/>
</dbReference>
<dbReference type="InterPro" id="IPR001131">
    <property type="entry name" value="Peptidase_M24B_aminopep-P_CS"/>
</dbReference>
<reference evidence="5" key="1">
    <citation type="submission" date="2020-05" db="EMBL/GenBank/DDBJ databases">
        <authorList>
            <person name="Chiriac C."/>
            <person name="Salcher M."/>
            <person name="Ghai R."/>
            <person name="Kavagutti S V."/>
        </authorList>
    </citation>
    <scope>NUCLEOTIDE SEQUENCE</scope>
</reference>
<evidence type="ECO:0000259" key="4">
    <source>
        <dbReference type="Pfam" id="PF01321"/>
    </source>
</evidence>
<dbReference type="InterPro" id="IPR036005">
    <property type="entry name" value="Creatinase/aminopeptidase-like"/>
</dbReference>
<dbReference type="InterPro" id="IPR000587">
    <property type="entry name" value="Creatinase_N"/>
</dbReference>
<dbReference type="PROSITE" id="PS00491">
    <property type="entry name" value="PROLINE_PEPTIDASE"/>
    <property type="match status" value="1"/>
</dbReference>
<dbReference type="InterPro" id="IPR029149">
    <property type="entry name" value="Creatin/AminoP/Spt16_N"/>
</dbReference>
<name>A0A6J6GIP5_9ZZZZ</name>
<feature type="domain" description="Peptidase M24" evidence="3">
    <location>
        <begin position="153"/>
        <end position="355"/>
    </location>
</feature>
<protein>
    <submittedName>
        <fullName evidence="5">Unannotated protein</fullName>
    </submittedName>
</protein>
<dbReference type="PANTHER" id="PTHR46112:SF3">
    <property type="entry name" value="AMINOPEPTIDASE YPDF"/>
    <property type="match status" value="1"/>
</dbReference>
<organism evidence="5">
    <name type="scientific">freshwater metagenome</name>
    <dbReference type="NCBI Taxonomy" id="449393"/>
    <lineage>
        <taxon>unclassified sequences</taxon>
        <taxon>metagenomes</taxon>
        <taxon>ecological metagenomes</taxon>
    </lineage>
</organism>
<evidence type="ECO:0000256" key="2">
    <source>
        <dbReference type="ARBA" id="ARBA00022801"/>
    </source>
</evidence>
<dbReference type="Pfam" id="PF01321">
    <property type="entry name" value="Creatinase_N"/>
    <property type="match status" value="1"/>
</dbReference>
<sequence length="377" mass="41338">MTTIKLLPLSVAGRDVLVRQRLEQAANNNVTSLLVTDLNNIRWLTGFTGSAGTLFVRADDMVLIVDGRYGDQSREQIKNSGAQCSVIEGRSATELREGVLRTTKDLKRVGFDPAEMTVTAHETMSAQIGSELVKVSGVVPHLRRRKSEPEIQRMEMAASATDAALSEVEPMLVLGLTERDIRDELDYRMRKHGAEFTSYDTIVASGPNAARPHHRPVARKIVEGDSVVIDVGGLVDGYHSDMTRTYLIGEVDPVLSEMHEVVSASQLLGLSHVRAGVLAQDVDRQCRDFIAEAGFGSEFSHSTGHGVGLQIHEMPWVRNGFAEPLEVGEVVTVEPGVYREGLGGVRIEDLVVVTQSGCRILTHTKKDRKCLQFQLTT</sequence>
<dbReference type="Gene3D" id="3.40.350.10">
    <property type="entry name" value="Creatinase/prolidase N-terminal domain"/>
    <property type="match status" value="1"/>
</dbReference>
<dbReference type="EMBL" id="CAEZUN010000068">
    <property type="protein sequence ID" value="CAB4601181.1"/>
    <property type="molecule type" value="Genomic_DNA"/>
</dbReference>
<dbReference type="Pfam" id="PF00557">
    <property type="entry name" value="Peptidase_M24"/>
    <property type="match status" value="1"/>
</dbReference>
<dbReference type="AlphaFoldDB" id="A0A6J6GIP5"/>
<accession>A0A6J6GIP5</accession>
<evidence type="ECO:0000313" key="5">
    <source>
        <dbReference type="EMBL" id="CAB4601181.1"/>
    </source>
</evidence>
<dbReference type="InterPro" id="IPR000994">
    <property type="entry name" value="Pept_M24"/>
</dbReference>
<dbReference type="GO" id="GO:0046872">
    <property type="term" value="F:metal ion binding"/>
    <property type="evidence" value="ECO:0007669"/>
    <property type="project" value="UniProtKB-KW"/>
</dbReference>
<dbReference type="SUPFAM" id="SSF55920">
    <property type="entry name" value="Creatinase/aminopeptidase"/>
    <property type="match status" value="1"/>
</dbReference>
<proteinExistence type="predicted"/>
<keyword evidence="1" id="KW-0479">Metal-binding</keyword>
<evidence type="ECO:0000256" key="1">
    <source>
        <dbReference type="ARBA" id="ARBA00022723"/>
    </source>
</evidence>
<dbReference type="GO" id="GO:0016787">
    <property type="term" value="F:hydrolase activity"/>
    <property type="evidence" value="ECO:0007669"/>
    <property type="project" value="UniProtKB-KW"/>
</dbReference>